<feature type="domain" description="WWE" evidence="1">
    <location>
        <begin position="85"/>
        <end position="177"/>
    </location>
</feature>
<protein>
    <recommendedName>
        <fullName evidence="1">WWE domain-containing protein</fullName>
    </recommendedName>
</protein>
<proteinExistence type="predicted"/>
<evidence type="ECO:0000313" key="2">
    <source>
        <dbReference type="EMBL" id="RUP48245.1"/>
    </source>
</evidence>
<accession>A0A433DBP5</accession>
<dbReference type="InterPro" id="IPR037197">
    <property type="entry name" value="WWE_dom_sf"/>
</dbReference>
<evidence type="ECO:0000313" key="3">
    <source>
        <dbReference type="Proteomes" id="UP000268093"/>
    </source>
</evidence>
<organism evidence="2 3">
    <name type="scientific">Jimgerdemannia flammicorona</name>
    <dbReference type="NCBI Taxonomy" id="994334"/>
    <lineage>
        <taxon>Eukaryota</taxon>
        <taxon>Fungi</taxon>
        <taxon>Fungi incertae sedis</taxon>
        <taxon>Mucoromycota</taxon>
        <taxon>Mucoromycotina</taxon>
        <taxon>Endogonomycetes</taxon>
        <taxon>Endogonales</taxon>
        <taxon>Endogonaceae</taxon>
        <taxon>Jimgerdemannia</taxon>
    </lineage>
</organism>
<name>A0A433DBP5_9FUNG</name>
<feature type="non-terminal residue" evidence="2">
    <location>
        <position position="1"/>
    </location>
</feature>
<dbReference type="EMBL" id="RBNI01003538">
    <property type="protein sequence ID" value="RUP48245.1"/>
    <property type="molecule type" value="Genomic_DNA"/>
</dbReference>
<feature type="non-terminal residue" evidence="2">
    <location>
        <position position="202"/>
    </location>
</feature>
<dbReference type="Gene3D" id="3.30.720.50">
    <property type="match status" value="1"/>
</dbReference>
<dbReference type="Pfam" id="PF02825">
    <property type="entry name" value="WWE"/>
    <property type="match status" value="1"/>
</dbReference>
<sequence>KGAKIIVDAVVLTLPKTQIHKVRIIDFKAEQVVEEAPAKDRDDVDTDNANPRNSTKVYPILRKVLSERWKEIENDEIATAPGDSSVLPMPTSQPLPYQWFWMEDVGGKHYKGEQWIMYDRDQNIDIENAYNKWCSPVPGSASIPVVAAVGVNYEILFSKEGHFQRNTKTNYKRPIMRKDIAIQIMAKADLLSAQVTSNNDKV</sequence>
<dbReference type="Proteomes" id="UP000268093">
    <property type="component" value="Unassembled WGS sequence"/>
</dbReference>
<dbReference type="PROSITE" id="PS50918">
    <property type="entry name" value="WWE"/>
    <property type="match status" value="1"/>
</dbReference>
<reference evidence="2 3" key="1">
    <citation type="journal article" date="2018" name="New Phytol.">
        <title>Phylogenomics of Endogonaceae and evolution of mycorrhizas within Mucoromycota.</title>
        <authorList>
            <person name="Chang Y."/>
            <person name="Desiro A."/>
            <person name="Na H."/>
            <person name="Sandor L."/>
            <person name="Lipzen A."/>
            <person name="Clum A."/>
            <person name="Barry K."/>
            <person name="Grigoriev I.V."/>
            <person name="Martin F.M."/>
            <person name="Stajich J.E."/>
            <person name="Smith M.E."/>
            <person name="Bonito G."/>
            <person name="Spatafora J.W."/>
        </authorList>
    </citation>
    <scope>NUCLEOTIDE SEQUENCE [LARGE SCALE GENOMIC DNA]</scope>
    <source>
        <strain evidence="2 3">GMNB39</strain>
    </source>
</reference>
<comment type="caution">
    <text evidence="2">The sequence shown here is derived from an EMBL/GenBank/DDBJ whole genome shotgun (WGS) entry which is preliminary data.</text>
</comment>
<dbReference type="InterPro" id="IPR004170">
    <property type="entry name" value="WWE_dom"/>
</dbReference>
<keyword evidence="3" id="KW-1185">Reference proteome</keyword>
<evidence type="ECO:0000259" key="1">
    <source>
        <dbReference type="PROSITE" id="PS50918"/>
    </source>
</evidence>
<dbReference type="SUPFAM" id="SSF117839">
    <property type="entry name" value="WWE domain"/>
    <property type="match status" value="1"/>
</dbReference>
<dbReference type="AlphaFoldDB" id="A0A433DBP5"/>
<gene>
    <name evidence="2" type="ORF">BC936DRAFT_144792</name>
</gene>